<evidence type="ECO:0000313" key="11">
    <source>
        <dbReference type="Proteomes" id="UP000002605"/>
    </source>
</evidence>
<keyword evidence="2" id="KW-0926">Vacuole</keyword>
<dbReference type="PANTHER" id="PTHR46140:SF1">
    <property type="entry name" value="VACUOLAR TRANSPORTER CHAPERONE COMPLEX SUBUNIT 4-RELATED"/>
    <property type="match status" value="1"/>
</dbReference>
<feature type="compositionally biased region" description="Gly residues" evidence="6">
    <location>
        <begin position="444"/>
        <end position="456"/>
    </location>
</feature>
<evidence type="ECO:0000256" key="5">
    <source>
        <dbReference type="ARBA" id="ARBA00023136"/>
    </source>
</evidence>
<accession>B9WES2</accession>
<dbReference type="KEGG" id="cdu:CD36_86890"/>
<dbReference type="InterPro" id="IPR051572">
    <property type="entry name" value="VTC_Complex_Subunit"/>
</dbReference>
<evidence type="ECO:0000313" key="10">
    <source>
        <dbReference type="EMBL" id="CAX43184.1"/>
    </source>
</evidence>
<evidence type="ECO:0000313" key="9">
    <source>
        <dbReference type="CGD" id="CAL0000163135"/>
    </source>
</evidence>
<dbReference type="GeneID" id="8046975"/>
<evidence type="ECO:0000256" key="1">
    <source>
        <dbReference type="ARBA" id="ARBA00004128"/>
    </source>
</evidence>
<sequence length="1005" mass="115932">MKFGDNLPHLSIPQWKSYNLDYNNLKSQIRSITKSKSSTNNDLSSLKQSFIENFDYINLFIETKYGELTRKFICLENQFKFINNNSSGSGSIDTILIQLDELFYQTIELSIELKNLSKFIIIQKIAIKKIFKKFLKYYPHKQQAKEFVLNLKQYYLDHSKIKNLNSLTLKLTNLINIIKYERKSQQVQYQQYRQTQNKTHNQHDANLRRNNSLFSITSTIMTSSDYQNSILPPKPATITTTTNGVTTSNNLPIQQTPTSNESWYDLSLLLKKNFHIHCLIHEDAINDLKINFNLYYQLKPINTDSDNDNWISCTYLTRDYLLDDDPAYILTHKNNDHSIIVAPIGGLRRFSYCILPNNIVQILIYHLNDRSNENYKQELLEFFQKLSSPSLLTKKTIDFIVSNDFKPSLKLFCKRSRYLIEPNDENDENGSVVIDSDYTDGKTTGTGNGNGNGNGTGTTNNKSSGDDSIDNDYLITLDSDIMTTNKSQYVNDLTFFLNEQELNQLDIFPHGHITISSNDINLSNFENSLITEIDLPDNKNGATGGGATGGGSGGGIIKNHHDNLRKLPKKIQTILNNNPSLTLFKQLNFYQYQLSCYYNIIPQGELINNHYNNLLNLNLLKNFEDLQTINDQTNQEHELIERKSKNILNHKMSLCSLSTPLNDPLGRDRQLQLQLQSNSRRNSSIFERTKRTDEEGEEDYDDDGYGYDGYDGYDDVDDQISLSLNELINQDEDILIHHLKHQQQRKLYHQNNNNNNNYHNHNHNYVIPTFIDKLLIWKNKFFASTIGNTTYLKKPFANGNNKVYENPFFLTNEEEDEFDEVPLDPYTKLLSLYHHQQHHQSLGHKGSDSNYYHYNNNSTYDSINEDPLPQLLSSSYQKRNDYQLFYEFNYDQTLSYIYFTLNIISLFLSGIQLGIFMSILQKPDLNSGGGGSDIDYQFLIRDNIGLIVILTLGIITSLIFGLISVNLLIQRFNQPPMFHILIVWGGLLINLICCIWSGVLLIGCI</sequence>
<dbReference type="VEuPathDB" id="FungiDB:CD36_86890"/>
<dbReference type="OrthoDB" id="5588846at2759"/>
<name>B9WES2_CANDC</name>
<feature type="transmembrane region" description="Helical" evidence="7">
    <location>
        <begin position="896"/>
        <end position="920"/>
    </location>
</feature>
<dbReference type="InterPro" id="IPR004331">
    <property type="entry name" value="SPX_dom"/>
</dbReference>
<evidence type="ECO:0000256" key="4">
    <source>
        <dbReference type="ARBA" id="ARBA00022989"/>
    </source>
</evidence>
<feature type="transmembrane region" description="Helical" evidence="7">
    <location>
        <begin position="981"/>
        <end position="1002"/>
    </location>
</feature>
<feature type="region of interest" description="Disordered" evidence="6">
    <location>
        <begin position="425"/>
        <end position="465"/>
    </location>
</feature>
<dbReference type="GO" id="GO:0005774">
    <property type="term" value="C:vacuolar membrane"/>
    <property type="evidence" value="ECO:0007669"/>
    <property type="project" value="UniProtKB-SubCell"/>
</dbReference>
<keyword evidence="3 7" id="KW-0812">Transmembrane</keyword>
<dbReference type="eggNOG" id="ENOG502QSRA">
    <property type="taxonomic scope" value="Eukaryota"/>
</dbReference>
<dbReference type="AlphaFoldDB" id="B9WES2"/>
<evidence type="ECO:0000256" key="7">
    <source>
        <dbReference type="SAM" id="Phobius"/>
    </source>
</evidence>
<feature type="compositionally biased region" description="Gly residues" evidence="6">
    <location>
        <begin position="542"/>
        <end position="556"/>
    </location>
</feature>
<comment type="subcellular location">
    <subcellularLocation>
        <location evidence="1">Vacuole membrane</location>
        <topology evidence="1">Multi-pass membrane protein</topology>
    </subcellularLocation>
</comment>
<evidence type="ECO:0000256" key="6">
    <source>
        <dbReference type="SAM" id="MobiDB-lite"/>
    </source>
</evidence>
<dbReference type="EMBL" id="FM992690">
    <property type="protein sequence ID" value="CAX43184.1"/>
    <property type="molecule type" value="Genomic_DNA"/>
</dbReference>
<dbReference type="GO" id="GO:0006799">
    <property type="term" value="P:polyphosphate biosynthetic process"/>
    <property type="evidence" value="ECO:0007669"/>
    <property type="project" value="UniProtKB-ARBA"/>
</dbReference>
<feature type="transmembrane region" description="Helical" evidence="7">
    <location>
        <begin position="944"/>
        <end position="969"/>
    </location>
</feature>
<keyword evidence="4 7" id="KW-1133">Transmembrane helix</keyword>
<dbReference type="RefSeq" id="XP_002419589.1">
    <property type="nucleotide sequence ID" value="XM_002419544.1"/>
</dbReference>
<evidence type="ECO:0000259" key="8">
    <source>
        <dbReference type="PROSITE" id="PS51382"/>
    </source>
</evidence>
<protein>
    <submittedName>
        <fullName evidence="10">Uncharacterized protein ydr089w homologue, putative</fullName>
    </submittedName>
</protein>
<feature type="domain" description="SPX" evidence="8">
    <location>
        <begin position="1"/>
        <end position="148"/>
    </location>
</feature>
<evidence type="ECO:0000256" key="3">
    <source>
        <dbReference type="ARBA" id="ARBA00022692"/>
    </source>
</evidence>
<evidence type="ECO:0000256" key="2">
    <source>
        <dbReference type="ARBA" id="ARBA00022554"/>
    </source>
</evidence>
<dbReference type="GO" id="GO:0033254">
    <property type="term" value="C:vacuolar transporter chaperone complex"/>
    <property type="evidence" value="ECO:0007669"/>
    <property type="project" value="UniProtKB-ARBA"/>
</dbReference>
<reference evidence="10 11" key="1">
    <citation type="journal article" date="2009" name="Genome Res.">
        <title>Comparative genomics of the fungal pathogens Candida dubliniensis and Candida albicans.</title>
        <authorList>
            <person name="Jackson A.P."/>
            <person name="Gamble J.A."/>
            <person name="Yeomans T."/>
            <person name="Moran G.P."/>
            <person name="Saunders D."/>
            <person name="Harris D."/>
            <person name="Aslett M."/>
            <person name="Barrell J.F."/>
            <person name="Butler G."/>
            <person name="Citiulo F."/>
            <person name="Coleman D.C."/>
            <person name="de Groot P.W.J."/>
            <person name="Goodwin T.J."/>
            <person name="Quail M.A."/>
            <person name="McQuillan J."/>
            <person name="Munro C.A."/>
            <person name="Pain A."/>
            <person name="Poulter R.T."/>
            <person name="Rajandream M.A."/>
            <person name="Renauld H."/>
            <person name="Spiering M.J."/>
            <person name="Tivey A."/>
            <person name="Gow N.A.R."/>
            <person name="Barrell B."/>
            <person name="Sullivan D.J."/>
            <person name="Berriman M."/>
        </authorList>
    </citation>
    <scope>NUCLEOTIDE SEQUENCE [LARGE SCALE GENOMIC DNA]</scope>
    <source>
        <strain evidence="11">CD36 / ATCC MYA-646 / CBS 7987 / NCPF 3949 / NRRL Y-17841</strain>
    </source>
</reference>
<dbReference type="PANTHER" id="PTHR46140">
    <property type="entry name" value="VACUOLAR TRANSPORTER CHAPERONE 1-RELATED"/>
    <property type="match status" value="1"/>
</dbReference>
<keyword evidence="5 7" id="KW-0472">Membrane</keyword>
<organism evidence="10 11">
    <name type="scientific">Candida dubliniensis (strain CD36 / ATCC MYA-646 / CBS 7987 / NCPF 3949 / NRRL Y-17841)</name>
    <name type="common">Yeast</name>
    <dbReference type="NCBI Taxonomy" id="573826"/>
    <lineage>
        <taxon>Eukaryota</taxon>
        <taxon>Fungi</taxon>
        <taxon>Dikarya</taxon>
        <taxon>Ascomycota</taxon>
        <taxon>Saccharomycotina</taxon>
        <taxon>Pichiomycetes</taxon>
        <taxon>Debaryomycetaceae</taxon>
        <taxon>Candida/Lodderomyces clade</taxon>
        <taxon>Candida</taxon>
    </lineage>
</organism>
<keyword evidence="11" id="KW-1185">Reference proteome</keyword>
<dbReference type="HOGENOM" id="CLU_333441_0_0_1"/>
<dbReference type="CGD" id="CAL0000163135">
    <property type="gene designation" value="Cd36_86890"/>
</dbReference>
<feature type="region of interest" description="Disordered" evidence="6">
    <location>
        <begin position="539"/>
        <end position="559"/>
    </location>
</feature>
<feature type="region of interest" description="Disordered" evidence="6">
    <location>
        <begin position="676"/>
        <end position="704"/>
    </location>
</feature>
<dbReference type="Proteomes" id="UP000002605">
    <property type="component" value="Chromosome 3"/>
</dbReference>
<proteinExistence type="predicted"/>
<dbReference type="CDD" id="cd14474">
    <property type="entry name" value="SPX_YDR089W"/>
    <property type="match status" value="1"/>
</dbReference>
<feature type="compositionally biased region" description="Acidic residues" evidence="6">
    <location>
        <begin position="694"/>
        <end position="704"/>
    </location>
</feature>
<gene>
    <name evidence="9" type="ordered locus">Cd36_86890</name>
    <name evidence="10" type="ORF">CD36_86890</name>
</gene>
<dbReference type="PROSITE" id="PS51382">
    <property type="entry name" value="SPX"/>
    <property type="match status" value="1"/>
</dbReference>